<evidence type="ECO:0000256" key="1">
    <source>
        <dbReference type="SAM" id="MobiDB-lite"/>
    </source>
</evidence>
<dbReference type="GO" id="GO:0006974">
    <property type="term" value="P:DNA damage response"/>
    <property type="evidence" value="ECO:0007669"/>
    <property type="project" value="TreeGrafter"/>
</dbReference>
<feature type="compositionally biased region" description="Acidic residues" evidence="1">
    <location>
        <begin position="399"/>
        <end position="409"/>
    </location>
</feature>
<feature type="domain" description="Serine/threonine-protein phosphatase 4 regulatory subunit 3-like central" evidence="2">
    <location>
        <begin position="2"/>
        <end position="361"/>
    </location>
</feature>
<dbReference type="EMBL" id="JAINUG010000102">
    <property type="protein sequence ID" value="KAJ8396915.1"/>
    <property type="molecule type" value="Genomic_DNA"/>
</dbReference>
<feature type="compositionally biased region" description="Basic and acidic residues" evidence="1">
    <location>
        <begin position="431"/>
        <end position="446"/>
    </location>
</feature>
<accession>A0AAD7WHL2</accession>
<dbReference type="GO" id="GO:0072542">
    <property type="term" value="F:protein phosphatase activator activity"/>
    <property type="evidence" value="ECO:0007669"/>
    <property type="project" value="TreeGrafter"/>
</dbReference>
<gene>
    <name evidence="3" type="ORF">AAFF_G00012380</name>
</gene>
<keyword evidence="4" id="KW-1185">Reference proteome</keyword>
<dbReference type="Proteomes" id="UP001221898">
    <property type="component" value="Unassembled WGS sequence"/>
</dbReference>
<dbReference type="PANTHER" id="PTHR23318:SF3">
    <property type="entry name" value="SERINE_THREONINE-PROTEIN PHOSPHATASE 4 REGULATORY SUBUNIT 3A"/>
    <property type="match status" value="1"/>
</dbReference>
<protein>
    <recommendedName>
        <fullName evidence="2">Serine/threonine-protein phosphatase 4 regulatory subunit 3-like central domain-containing protein</fullName>
    </recommendedName>
</protein>
<evidence type="ECO:0000259" key="2">
    <source>
        <dbReference type="Pfam" id="PF04802"/>
    </source>
</evidence>
<feature type="compositionally biased region" description="Acidic residues" evidence="1">
    <location>
        <begin position="516"/>
        <end position="536"/>
    </location>
</feature>
<organism evidence="3 4">
    <name type="scientific">Aldrovandia affinis</name>
    <dbReference type="NCBI Taxonomy" id="143900"/>
    <lineage>
        <taxon>Eukaryota</taxon>
        <taxon>Metazoa</taxon>
        <taxon>Chordata</taxon>
        <taxon>Craniata</taxon>
        <taxon>Vertebrata</taxon>
        <taxon>Euteleostomi</taxon>
        <taxon>Actinopterygii</taxon>
        <taxon>Neopterygii</taxon>
        <taxon>Teleostei</taxon>
        <taxon>Notacanthiformes</taxon>
        <taxon>Halosauridae</taxon>
        <taxon>Aldrovandia</taxon>
    </lineage>
</organism>
<dbReference type="PANTHER" id="PTHR23318">
    <property type="entry name" value="ATP SYNTHASE GAMMA-RELATED"/>
    <property type="match status" value="1"/>
</dbReference>
<evidence type="ECO:0000313" key="3">
    <source>
        <dbReference type="EMBL" id="KAJ8396915.1"/>
    </source>
</evidence>
<dbReference type="Pfam" id="PF04802">
    <property type="entry name" value="PP4R3"/>
    <property type="match status" value="1"/>
</dbReference>
<proteinExistence type="predicted"/>
<dbReference type="InterPro" id="IPR006887">
    <property type="entry name" value="P4R3-like_central_dom"/>
</dbReference>
<dbReference type="GO" id="GO:0030289">
    <property type="term" value="C:protein phosphatase 4 complex"/>
    <property type="evidence" value="ECO:0007669"/>
    <property type="project" value="TreeGrafter"/>
</dbReference>
<dbReference type="InterPro" id="IPR051137">
    <property type="entry name" value="PP4R3-like"/>
</dbReference>
<feature type="compositionally biased region" description="Low complexity" evidence="1">
    <location>
        <begin position="456"/>
        <end position="467"/>
    </location>
</feature>
<dbReference type="SUPFAM" id="SSF48371">
    <property type="entry name" value="ARM repeat"/>
    <property type="match status" value="1"/>
</dbReference>
<feature type="compositionally biased region" description="Pro residues" evidence="1">
    <location>
        <begin position="468"/>
        <end position="484"/>
    </location>
</feature>
<sequence>MVLPTPSVFEENMLSTLHSFIFFNKVEIVGMLQDDEKFLTDLFAQLTDEATDDDKRHELVNFLKEFCAFSQTLQPQNRDAFFKTLSNMGILPALEVILGMDDVQVRVAATDIFSYLVEYNPSMVREFVMQESQQNDDDILLINLIIEHMICDTDPELGGAVQLMGLLRTLVDPENMLATANKTEKTEFLSFFYKHCMHVLSAPLLANTTEDKPSKDDFQTSQLLALILELLTFCVEHHTYHIKNYIINKDVLRRVLVLTTSCHAFLALCALRFMRKIIGLKDEFYNRYIMRNFLFEPVVKAFLNNGSRYNLMNSAIIEMFEYVRVEDMKSLTAHVVENYWKALEDVDYVQTFKGLKLRYEQQRERQDNPKLDSMRSILRNHRYRRDARSLEDEEEMWFNADEDDLEDGEAVVPPSEKTKSEEDLMDPISKFMERRKLKDSEEKEVLAKSNLTGRQSPSFKLSFSSGPKPSPPSPPAASPLPGSPGSPGSLSIGGARSSLPTAAVTTKGGLVGLVDYPDDDDDEEEEEEEEDMESQEETLPSSKKAKLGS</sequence>
<evidence type="ECO:0000313" key="4">
    <source>
        <dbReference type="Proteomes" id="UP001221898"/>
    </source>
</evidence>
<name>A0AAD7WHL2_9TELE</name>
<feature type="region of interest" description="Disordered" evidence="1">
    <location>
        <begin position="399"/>
        <end position="549"/>
    </location>
</feature>
<dbReference type="GO" id="GO:0005654">
    <property type="term" value="C:nucleoplasm"/>
    <property type="evidence" value="ECO:0007669"/>
    <property type="project" value="TreeGrafter"/>
</dbReference>
<dbReference type="InterPro" id="IPR016024">
    <property type="entry name" value="ARM-type_fold"/>
</dbReference>
<reference evidence="3" key="1">
    <citation type="journal article" date="2023" name="Science">
        <title>Genome structures resolve the early diversification of teleost fishes.</title>
        <authorList>
            <person name="Parey E."/>
            <person name="Louis A."/>
            <person name="Montfort J."/>
            <person name="Bouchez O."/>
            <person name="Roques C."/>
            <person name="Iampietro C."/>
            <person name="Lluch J."/>
            <person name="Castinel A."/>
            <person name="Donnadieu C."/>
            <person name="Desvignes T."/>
            <person name="Floi Bucao C."/>
            <person name="Jouanno E."/>
            <person name="Wen M."/>
            <person name="Mejri S."/>
            <person name="Dirks R."/>
            <person name="Jansen H."/>
            <person name="Henkel C."/>
            <person name="Chen W.J."/>
            <person name="Zahm M."/>
            <person name="Cabau C."/>
            <person name="Klopp C."/>
            <person name="Thompson A.W."/>
            <person name="Robinson-Rechavi M."/>
            <person name="Braasch I."/>
            <person name="Lecointre G."/>
            <person name="Bobe J."/>
            <person name="Postlethwait J.H."/>
            <person name="Berthelot C."/>
            <person name="Roest Crollius H."/>
            <person name="Guiguen Y."/>
        </authorList>
    </citation>
    <scope>NUCLEOTIDE SEQUENCE</scope>
    <source>
        <strain evidence="3">NC1722</strain>
    </source>
</reference>
<comment type="caution">
    <text evidence="3">The sequence shown here is derived from an EMBL/GenBank/DDBJ whole genome shotgun (WGS) entry which is preliminary data.</text>
</comment>
<dbReference type="AlphaFoldDB" id="A0AAD7WHL2"/>